<gene>
    <name evidence="2" type="ORF">D7I46_01830</name>
</gene>
<dbReference type="InterPro" id="IPR029064">
    <property type="entry name" value="Ribosomal_eL30-like_sf"/>
</dbReference>
<reference evidence="2 3" key="1">
    <citation type="submission" date="2018-09" db="EMBL/GenBank/DDBJ databases">
        <title>Genome sequencing of strain 1JSPR-7.</title>
        <authorList>
            <person name="Heo J."/>
            <person name="Kim S.-J."/>
            <person name="Kwon S.-W."/>
        </authorList>
    </citation>
    <scope>NUCLEOTIDE SEQUENCE [LARGE SCALE GENOMIC DNA]</scope>
    <source>
        <strain evidence="2 3">1JSPR-7</strain>
    </source>
</reference>
<dbReference type="KEGG" id="lact:D7I46_01830"/>
<dbReference type="RefSeq" id="WP_120771325.1">
    <property type="nucleotide sequence ID" value="NZ_CP032627.1"/>
</dbReference>
<name>A0A387BG20_9LACT</name>
<dbReference type="Proteomes" id="UP000269374">
    <property type="component" value="Chromosome"/>
</dbReference>
<organism evidence="2 3">
    <name type="scientific">Lactococcus allomyrinae</name>
    <dbReference type="NCBI Taxonomy" id="2419773"/>
    <lineage>
        <taxon>Bacteria</taxon>
        <taxon>Bacillati</taxon>
        <taxon>Bacillota</taxon>
        <taxon>Bacilli</taxon>
        <taxon>Lactobacillales</taxon>
        <taxon>Streptococcaceae</taxon>
        <taxon>Lactococcus</taxon>
    </lineage>
</organism>
<dbReference type="InterPro" id="IPR004038">
    <property type="entry name" value="Ribosomal_eL8/eL30/eS12/Gad45"/>
</dbReference>
<protein>
    <submittedName>
        <fullName evidence="2">YlxQ-related RNA-binding protein</fullName>
    </submittedName>
</protein>
<accession>A0A387BG20</accession>
<keyword evidence="3" id="KW-1185">Reference proteome</keyword>
<sequence length="101" mass="11184">MDKKQQISNLIGLAKRAGKMITGEELVVKSIQNGKARLIILASDSASNLNKKITDKSKYYEIPVSQIFTEIELSQAIGQNRKVIAIADDGFAKKMESLMKE</sequence>
<dbReference type="OrthoDB" id="9794863at2"/>
<dbReference type="NCBIfam" id="NF005585">
    <property type="entry name" value="PRK07283.1"/>
    <property type="match status" value="1"/>
</dbReference>
<feature type="domain" description="Ribosomal protein eL8/eL30/eS12/Gadd45" evidence="1">
    <location>
        <begin position="6"/>
        <end position="93"/>
    </location>
</feature>
<evidence type="ECO:0000259" key="1">
    <source>
        <dbReference type="Pfam" id="PF01248"/>
    </source>
</evidence>
<dbReference type="Gene3D" id="3.30.1330.30">
    <property type="match status" value="1"/>
</dbReference>
<dbReference type="EMBL" id="CP032627">
    <property type="protein sequence ID" value="AYF99936.1"/>
    <property type="molecule type" value="Genomic_DNA"/>
</dbReference>
<dbReference type="SUPFAM" id="SSF55315">
    <property type="entry name" value="L30e-like"/>
    <property type="match status" value="1"/>
</dbReference>
<evidence type="ECO:0000313" key="2">
    <source>
        <dbReference type="EMBL" id="AYF99936.1"/>
    </source>
</evidence>
<proteinExistence type="predicted"/>
<dbReference type="Pfam" id="PF01248">
    <property type="entry name" value="Ribosomal_L7Ae"/>
    <property type="match status" value="1"/>
</dbReference>
<evidence type="ECO:0000313" key="3">
    <source>
        <dbReference type="Proteomes" id="UP000269374"/>
    </source>
</evidence>
<dbReference type="AlphaFoldDB" id="A0A387BG20"/>